<evidence type="ECO:0000256" key="1">
    <source>
        <dbReference type="ARBA" id="ARBA00013134"/>
    </source>
</evidence>
<protein>
    <recommendedName>
        <fullName evidence="1">D-lactate dehydratase</fullName>
        <ecNumber evidence="1">4.2.1.130</ecNumber>
    </recommendedName>
</protein>
<dbReference type="AlphaFoldDB" id="A0A2H4S7T7"/>
<reference evidence="9 10" key="1">
    <citation type="journal article" date="2017" name="BMC Genomics">
        <title>Chromosome level assembly and secondary metabolite potential of the parasitic fungus Cordyceps militaris.</title>
        <authorList>
            <person name="Kramer G.J."/>
            <person name="Nodwell J.R."/>
        </authorList>
    </citation>
    <scope>NUCLEOTIDE SEQUENCE [LARGE SCALE GENOMIC DNA]</scope>
    <source>
        <strain evidence="9 10">ATCC 34164</strain>
    </source>
</reference>
<dbReference type="OrthoDB" id="543156at2759"/>
<evidence type="ECO:0000313" key="9">
    <source>
        <dbReference type="EMBL" id="ATY59169.1"/>
    </source>
</evidence>
<dbReference type="InterPro" id="IPR029062">
    <property type="entry name" value="Class_I_gatase-like"/>
</dbReference>
<evidence type="ECO:0000256" key="2">
    <source>
        <dbReference type="ARBA" id="ARBA00022490"/>
    </source>
</evidence>
<dbReference type="VEuPathDB" id="FungiDB:CCM_05507"/>
<dbReference type="VEuPathDB" id="FungiDB:A9K55_002882"/>
<dbReference type="NCBIfam" id="NF003168">
    <property type="entry name" value="PRK04155.1"/>
    <property type="match status" value="1"/>
</dbReference>
<evidence type="ECO:0000256" key="6">
    <source>
        <dbReference type="ARBA" id="ARBA00023204"/>
    </source>
</evidence>
<dbReference type="PANTHER" id="PTHR48094">
    <property type="entry name" value="PROTEIN/NUCLEIC ACID DEGLYCASE DJ-1-RELATED"/>
    <property type="match status" value="1"/>
</dbReference>
<organism evidence="9 10">
    <name type="scientific">Cordyceps militaris</name>
    <name type="common">Caterpillar fungus</name>
    <name type="synonym">Clavaria militaris</name>
    <dbReference type="NCBI Taxonomy" id="73501"/>
    <lineage>
        <taxon>Eukaryota</taxon>
        <taxon>Fungi</taxon>
        <taxon>Dikarya</taxon>
        <taxon>Ascomycota</taxon>
        <taxon>Pezizomycotina</taxon>
        <taxon>Sordariomycetes</taxon>
        <taxon>Hypocreomycetidae</taxon>
        <taxon>Hypocreales</taxon>
        <taxon>Cordycipitaceae</taxon>
        <taxon>Cordyceps</taxon>
    </lineage>
</organism>
<dbReference type="SUPFAM" id="SSF52317">
    <property type="entry name" value="Class I glutamine amidotransferase-like"/>
    <property type="match status" value="1"/>
</dbReference>
<comment type="catalytic activity">
    <reaction evidence="7">
        <text>methylglyoxal + H2O = (R)-lactate + H(+)</text>
        <dbReference type="Rhea" id="RHEA:27754"/>
        <dbReference type="ChEBI" id="CHEBI:15377"/>
        <dbReference type="ChEBI" id="CHEBI:15378"/>
        <dbReference type="ChEBI" id="CHEBI:16004"/>
        <dbReference type="ChEBI" id="CHEBI:17158"/>
        <dbReference type="EC" id="4.2.1.130"/>
    </reaction>
</comment>
<keyword evidence="2" id="KW-0963">Cytoplasm</keyword>
<keyword evidence="3" id="KW-0227">DNA damage</keyword>
<evidence type="ECO:0000256" key="3">
    <source>
        <dbReference type="ARBA" id="ARBA00022763"/>
    </source>
</evidence>
<feature type="domain" description="DJ-1/PfpI" evidence="8">
    <location>
        <begin position="74"/>
        <end position="201"/>
    </location>
</feature>
<accession>A0A2H4S7T7</accession>
<keyword evidence="6" id="KW-0234">DNA repair</keyword>
<proteinExistence type="predicted"/>
<gene>
    <name evidence="9" type="ORF">A9K55_002882</name>
</gene>
<dbReference type="InterPro" id="IPR017283">
    <property type="entry name" value="HchA"/>
</dbReference>
<dbReference type="InterPro" id="IPR002818">
    <property type="entry name" value="DJ-1/PfpI"/>
</dbReference>
<name>A0A2H4S7T7_CORMI</name>
<dbReference type="EMBL" id="CP023322">
    <property type="protein sequence ID" value="ATY59169.1"/>
    <property type="molecule type" value="Genomic_DNA"/>
</dbReference>
<dbReference type="Pfam" id="PF01965">
    <property type="entry name" value="DJ-1_PfpI"/>
    <property type="match status" value="1"/>
</dbReference>
<dbReference type="EC" id="4.2.1.130" evidence="1"/>
<evidence type="ECO:0000256" key="4">
    <source>
        <dbReference type="ARBA" id="ARBA00022801"/>
    </source>
</evidence>
<dbReference type="InterPro" id="IPR050325">
    <property type="entry name" value="Prot/Nucl_acid_deglycase"/>
</dbReference>
<dbReference type="PANTHER" id="PTHR48094:SF20">
    <property type="entry name" value="PROTEIN_NUCLEIC ACID DEGLYCASE 1"/>
    <property type="match status" value="1"/>
</dbReference>
<evidence type="ECO:0000313" key="10">
    <source>
        <dbReference type="Proteomes" id="UP000323067"/>
    </source>
</evidence>
<sequence>MSNDRAPVADTAEINAWFPSPYSLTQYVPATTDFAGTSSPRPYTGGRWKVLLIGTQERYLPMADGRFFSTGNHPVELLLPLLHLDAAGFDVDVATPSGGPVKLEVWAFPSRDEAVTQIYKKYEEKLRAPLSLEALWEGSSSNGGFDASTPYLAVFVPGGHGVLNDIPRSRLVGDVLRWAHAQDRYVVTLCHGPAALLAAEVGAPAGSRFLYDGYEVVAFPDALDQGTNIDIGYIPGKMQWLVGETLRKRGVKTLNEGITGRVHRDRLLLTGDSPLASNALGKLAAETLLEAVAKRS</sequence>
<dbReference type="GO" id="GO:0019172">
    <property type="term" value="F:glyoxalase III activity"/>
    <property type="evidence" value="ECO:0007669"/>
    <property type="project" value="UniProtKB-EC"/>
</dbReference>
<evidence type="ECO:0000259" key="8">
    <source>
        <dbReference type="Pfam" id="PF01965"/>
    </source>
</evidence>
<keyword evidence="5" id="KW-0346">Stress response</keyword>
<dbReference type="PIRSF" id="PIRSF037798">
    <property type="entry name" value="Chaperone_HchA"/>
    <property type="match status" value="1"/>
</dbReference>
<evidence type="ECO:0000256" key="7">
    <source>
        <dbReference type="ARBA" id="ARBA00048082"/>
    </source>
</evidence>
<dbReference type="GO" id="GO:0019243">
    <property type="term" value="P:methylglyoxal catabolic process to D-lactate via S-lactoyl-glutathione"/>
    <property type="evidence" value="ECO:0007669"/>
    <property type="project" value="TreeGrafter"/>
</dbReference>
<dbReference type="GO" id="GO:0036524">
    <property type="term" value="F:protein deglycase activity"/>
    <property type="evidence" value="ECO:0007669"/>
    <property type="project" value="InterPro"/>
</dbReference>
<dbReference type="Gene3D" id="3.40.50.880">
    <property type="match status" value="1"/>
</dbReference>
<dbReference type="Proteomes" id="UP000323067">
    <property type="component" value="Chromosome iv"/>
</dbReference>
<dbReference type="GO" id="GO:0006281">
    <property type="term" value="P:DNA repair"/>
    <property type="evidence" value="ECO:0007669"/>
    <property type="project" value="UniProtKB-KW"/>
</dbReference>
<evidence type="ECO:0000256" key="5">
    <source>
        <dbReference type="ARBA" id="ARBA00023016"/>
    </source>
</evidence>
<keyword evidence="4" id="KW-0378">Hydrolase</keyword>
<dbReference type="GO" id="GO:0005737">
    <property type="term" value="C:cytoplasm"/>
    <property type="evidence" value="ECO:0007669"/>
    <property type="project" value="TreeGrafter"/>
</dbReference>